<proteinExistence type="predicted"/>
<organism evidence="1 2">
    <name type="scientific">Acetobacter orientalis</name>
    <dbReference type="NCBI Taxonomy" id="146474"/>
    <lineage>
        <taxon>Bacteria</taxon>
        <taxon>Pseudomonadati</taxon>
        <taxon>Pseudomonadota</taxon>
        <taxon>Alphaproteobacteria</taxon>
        <taxon>Acetobacterales</taxon>
        <taxon>Acetobacteraceae</taxon>
        <taxon>Acetobacter</taxon>
    </lineage>
</organism>
<dbReference type="AlphaFoldDB" id="A0A2Z5ZK10"/>
<reference evidence="1 2" key="1">
    <citation type="submission" date="2018-02" db="EMBL/GenBank/DDBJ databases">
        <title>Acetobacter orientalis genome.</title>
        <authorList>
            <person name="Nakashima N."/>
            <person name="Tamura T."/>
        </authorList>
    </citation>
    <scope>NUCLEOTIDE SEQUENCE [LARGE SCALE GENOMIC DNA]</scope>
    <source>
        <strain evidence="1 2">FAN1</strain>
    </source>
</reference>
<keyword evidence="1" id="KW-0808">Transferase</keyword>
<name>A0A2Z5ZK10_9PROT</name>
<dbReference type="KEGG" id="aot:AcetOri_orf03011"/>
<dbReference type="Proteomes" id="UP000270034">
    <property type="component" value="Chromosome"/>
</dbReference>
<accession>A0A2Z5ZK10</accession>
<dbReference type="GO" id="GO:0032259">
    <property type="term" value="P:methylation"/>
    <property type="evidence" value="ECO:0007669"/>
    <property type="project" value="UniProtKB-KW"/>
</dbReference>
<evidence type="ECO:0000313" key="1">
    <source>
        <dbReference type="EMBL" id="BBC80367.1"/>
    </source>
</evidence>
<evidence type="ECO:0000313" key="2">
    <source>
        <dbReference type="Proteomes" id="UP000270034"/>
    </source>
</evidence>
<protein>
    <submittedName>
        <fullName evidence="1">O6-methylguanine-DNA methyltransferase</fullName>
    </submittedName>
</protein>
<gene>
    <name evidence="1" type="ORF">AcetOrient_orf03011</name>
</gene>
<keyword evidence="1" id="KW-0489">Methyltransferase</keyword>
<dbReference type="EMBL" id="AP018515">
    <property type="protein sequence ID" value="BBC80367.1"/>
    <property type="molecule type" value="Genomic_DNA"/>
</dbReference>
<dbReference type="GO" id="GO:0008168">
    <property type="term" value="F:methyltransferase activity"/>
    <property type="evidence" value="ECO:0007669"/>
    <property type="project" value="UniProtKB-KW"/>
</dbReference>
<sequence length="49" mass="5497">MSPLFTHKAFASVWGMVKPRLPAYYGKKQLLTPHTGAHTPCPSFLFTPH</sequence>